<dbReference type="OrthoDB" id="1724197at2759"/>
<organism evidence="8 9">
    <name type="scientific">Tilletiopsis washingtonensis</name>
    <dbReference type="NCBI Taxonomy" id="58919"/>
    <lineage>
        <taxon>Eukaryota</taxon>
        <taxon>Fungi</taxon>
        <taxon>Dikarya</taxon>
        <taxon>Basidiomycota</taxon>
        <taxon>Ustilaginomycotina</taxon>
        <taxon>Exobasidiomycetes</taxon>
        <taxon>Entylomatales</taxon>
        <taxon>Entylomatales incertae sedis</taxon>
        <taxon>Tilletiopsis</taxon>
    </lineage>
</organism>
<feature type="region of interest" description="Disordered" evidence="6">
    <location>
        <begin position="55"/>
        <end position="77"/>
    </location>
</feature>
<dbReference type="RefSeq" id="XP_025600388.1">
    <property type="nucleotide sequence ID" value="XM_025741687.1"/>
</dbReference>
<dbReference type="GeneID" id="37269231"/>
<keyword evidence="3" id="KW-1134">Transmembrane beta strand</keyword>
<gene>
    <name evidence="8" type="ORF">FA09DRAFT_328224</name>
</gene>
<evidence type="ECO:0000259" key="7">
    <source>
        <dbReference type="Pfam" id="PF01103"/>
    </source>
</evidence>
<evidence type="ECO:0000256" key="2">
    <source>
        <dbReference type="ARBA" id="ARBA00010913"/>
    </source>
</evidence>
<proteinExistence type="inferred from homology"/>
<keyword evidence="4" id="KW-0812">Transmembrane</keyword>
<dbReference type="STRING" id="58919.A0A316ZF09"/>
<dbReference type="GO" id="GO:0045040">
    <property type="term" value="P:protein insertion into mitochondrial outer membrane"/>
    <property type="evidence" value="ECO:0007669"/>
    <property type="project" value="TreeGrafter"/>
</dbReference>
<evidence type="ECO:0000256" key="6">
    <source>
        <dbReference type="SAM" id="MobiDB-lite"/>
    </source>
</evidence>
<dbReference type="EMBL" id="KZ819286">
    <property type="protein sequence ID" value="PWO00110.1"/>
    <property type="molecule type" value="Genomic_DNA"/>
</dbReference>
<keyword evidence="5" id="KW-0472">Membrane</keyword>
<dbReference type="InterPro" id="IPR000184">
    <property type="entry name" value="Bac_surfAg_D15"/>
</dbReference>
<keyword evidence="9" id="KW-1185">Reference proteome</keyword>
<dbReference type="Gene3D" id="2.40.160.50">
    <property type="entry name" value="membrane protein fhac: a member of the omp85/tpsb transporter family"/>
    <property type="match status" value="1"/>
</dbReference>
<dbReference type="PANTHER" id="PTHR12815">
    <property type="entry name" value="SORTING AND ASSEMBLY MACHINERY SAMM50 PROTEIN FAMILY MEMBER"/>
    <property type="match status" value="1"/>
</dbReference>
<dbReference type="GO" id="GO:0005741">
    <property type="term" value="C:mitochondrial outer membrane"/>
    <property type="evidence" value="ECO:0007669"/>
    <property type="project" value="UniProtKB-SubCell"/>
</dbReference>
<evidence type="ECO:0000256" key="1">
    <source>
        <dbReference type="ARBA" id="ARBA00004374"/>
    </source>
</evidence>
<name>A0A316ZF09_9BASI</name>
<feature type="compositionally biased region" description="Low complexity" evidence="6">
    <location>
        <begin position="16"/>
        <end position="35"/>
    </location>
</feature>
<feature type="domain" description="Bacterial surface antigen (D15)" evidence="7">
    <location>
        <begin position="233"/>
        <end position="547"/>
    </location>
</feature>
<protein>
    <recommendedName>
        <fullName evidence="7">Bacterial surface antigen (D15) domain-containing protein</fullName>
    </recommendedName>
</protein>
<accession>A0A316ZF09</accession>
<reference evidence="8 9" key="1">
    <citation type="journal article" date="2018" name="Mol. Biol. Evol.">
        <title>Broad Genomic Sampling Reveals a Smut Pathogenic Ancestry of the Fungal Clade Ustilaginomycotina.</title>
        <authorList>
            <person name="Kijpornyongpan T."/>
            <person name="Mondo S.J."/>
            <person name="Barry K."/>
            <person name="Sandor L."/>
            <person name="Lee J."/>
            <person name="Lipzen A."/>
            <person name="Pangilinan J."/>
            <person name="LaButti K."/>
            <person name="Hainaut M."/>
            <person name="Henrissat B."/>
            <person name="Grigoriev I.V."/>
            <person name="Spatafora J.W."/>
            <person name="Aime M.C."/>
        </authorList>
    </citation>
    <scope>NUCLEOTIDE SEQUENCE [LARGE SCALE GENOMIC DNA]</scope>
    <source>
        <strain evidence="8 9">MCA 4186</strain>
    </source>
</reference>
<evidence type="ECO:0000256" key="4">
    <source>
        <dbReference type="ARBA" id="ARBA00022692"/>
    </source>
</evidence>
<dbReference type="Pfam" id="PF01103">
    <property type="entry name" value="Omp85"/>
    <property type="match status" value="1"/>
</dbReference>
<comment type="similarity">
    <text evidence="2">Belongs to the SAM50/omp85 family.</text>
</comment>
<sequence>MADANAIAPAPPSPAAFPGMPYAADASSPAPDAASILRAGMPPLAAAEAESLPAFDDSAASASPSTSATPPAEPTAAPHNLESAQAALAAGQIPRDALRLSSIQLEGCPSLRRSFLQRLISPYITPAPSSAPMSVTAALQRAWAAHRAELPRAGEATELLALLAVARSVAGDLQALDLFDSIDASVLPSSSSSGPEEVDLLFTLREKSRVLLKSSTDVGNGEGSASIQGRVRNCFGGAECLEGNATVGTRTRRSFNVSLSAPLLANPDHQASLSAYALDRDCSNYLSCSEGLRGARVALRSSLAPGVSHEMAYELVWRQLGRLAPSASLSVRRLAVPTLKSSLSYTYARDTRLDALLLNPAGSSFKFSSELAGLGGDTAFLKSEVDYFRPRAFGAGWAYTIAARAGAMKSLDARATPLVDRFHLGGPISLRMFRHNSLGPKDGLDSLGGDAYWAAGASLLAPMPYRAEWPLKLHAFVNAGQVCALDQSQPLRPAAFAPLAQPSSSAGIGIVYTQGPLRVELNAGLPLTARMGDGTRKGFQLGIGLTFL</sequence>
<evidence type="ECO:0000313" key="9">
    <source>
        <dbReference type="Proteomes" id="UP000245946"/>
    </source>
</evidence>
<evidence type="ECO:0000256" key="5">
    <source>
        <dbReference type="ARBA" id="ARBA00023136"/>
    </source>
</evidence>
<dbReference type="Proteomes" id="UP000245946">
    <property type="component" value="Unassembled WGS sequence"/>
</dbReference>
<comment type="subcellular location">
    <subcellularLocation>
        <location evidence="1">Mitochondrion outer membrane</location>
        <topology evidence="1">Multi-pass membrane protein</topology>
    </subcellularLocation>
</comment>
<dbReference type="InterPro" id="IPR039910">
    <property type="entry name" value="D15-like"/>
</dbReference>
<feature type="region of interest" description="Disordered" evidence="6">
    <location>
        <begin position="1"/>
        <end position="35"/>
    </location>
</feature>
<dbReference type="AlphaFoldDB" id="A0A316ZF09"/>
<evidence type="ECO:0000256" key="3">
    <source>
        <dbReference type="ARBA" id="ARBA00022452"/>
    </source>
</evidence>
<dbReference type="PANTHER" id="PTHR12815:SF18">
    <property type="entry name" value="SORTING AND ASSEMBLY MACHINERY COMPONENT 50 HOMOLOG"/>
    <property type="match status" value="1"/>
</dbReference>
<evidence type="ECO:0000313" key="8">
    <source>
        <dbReference type="EMBL" id="PWO00110.1"/>
    </source>
</evidence>